<dbReference type="Proteomes" id="UP001472677">
    <property type="component" value="Unassembled WGS sequence"/>
</dbReference>
<dbReference type="EMBL" id="JBBPBM010000014">
    <property type="protein sequence ID" value="KAK8560089.1"/>
    <property type="molecule type" value="Genomic_DNA"/>
</dbReference>
<gene>
    <name evidence="1" type="ORF">V6N12_012892</name>
</gene>
<reference evidence="1 2" key="1">
    <citation type="journal article" date="2024" name="G3 (Bethesda)">
        <title>Genome assembly of Hibiscus sabdariffa L. provides insights into metabolisms of medicinal natural products.</title>
        <authorList>
            <person name="Kim T."/>
        </authorList>
    </citation>
    <scope>NUCLEOTIDE SEQUENCE [LARGE SCALE GENOMIC DNA]</scope>
    <source>
        <strain evidence="1">TK-2024</strain>
        <tissue evidence="1">Old leaves</tissue>
    </source>
</reference>
<sequence length="155" mass="16741">MAVYALWRRCSRVQRPEWLVSCWPVSVAFARCHVGGTGEGPFFACPMAFPMAGKTFFLPVHCLSPLAVLGLGLFWRSLSALCSPQLAAFYPVLGAINWRISRSLCGHLACACMRTVQPFVAAIVKASMGLHALCRVPSVGRYASCTTTACSCVHA</sequence>
<evidence type="ECO:0000313" key="2">
    <source>
        <dbReference type="Proteomes" id="UP001472677"/>
    </source>
</evidence>
<protein>
    <submittedName>
        <fullName evidence="1">Uncharacterized protein</fullName>
    </submittedName>
</protein>
<evidence type="ECO:0000313" key="1">
    <source>
        <dbReference type="EMBL" id="KAK8560089.1"/>
    </source>
</evidence>
<name>A0ABR2EFQ4_9ROSI</name>
<comment type="caution">
    <text evidence="1">The sequence shown here is derived from an EMBL/GenBank/DDBJ whole genome shotgun (WGS) entry which is preliminary data.</text>
</comment>
<accession>A0ABR2EFQ4</accession>
<proteinExistence type="predicted"/>
<organism evidence="1 2">
    <name type="scientific">Hibiscus sabdariffa</name>
    <name type="common">roselle</name>
    <dbReference type="NCBI Taxonomy" id="183260"/>
    <lineage>
        <taxon>Eukaryota</taxon>
        <taxon>Viridiplantae</taxon>
        <taxon>Streptophyta</taxon>
        <taxon>Embryophyta</taxon>
        <taxon>Tracheophyta</taxon>
        <taxon>Spermatophyta</taxon>
        <taxon>Magnoliopsida</taxon>
        <taxon>eudicotyledons</taxon>
        <taxon>Gunneridae</taxon>
        <taxon>Pentapetalae</taxon>
        <taxon>rosids</taxon>
        <taxon>malvids</taxon>
        <taxon>Malvales</taxon>
        <taxon>Malvaceae</taxon>
        <taxon>Malvoideae</taxon>
        <taxon>Hibiscus</taxon>
    </lineage>
</organism>
<keyword evidence="2" id="KW-1185">Reference proteome</keyword>